<evidence type="ECO:0000256" key="1">
    <source>
        <dbReference type="SAM" id="MobiDB-lite"/>
    </source>
</evidence>
<dbReference type="EMBL" id="CALNXI010000015">
    <property type="protein sequence ID" value="CAH3014845.1"/>
    <property type="molecule type" value="Genomic_DNA"/>
</dbReference>
<sequence length="137" mass="15235">MQSCCENNGHPTAQRTKKMDSVNRHTARERPDLLEWRKCQGKAGWYGMLAILVGGSVVFAGLSGFPKLPKKYLPLVSLGVGAGCGWFVSYRVITSCHRDLSPERTVDGKINQLPEKKNDILLPPKETKYGDKGFVKE</sequence>
<comment type="caution">
    <text evidence="3">The sequence shown here is derived from an EMBL/GenBank/DDBJ whole genome shotgun (WGS) entry which is preliminary data.</text>
</comment>
<feature type="transmembrane region" description="Helical" evidence="2">
    <location>
        <begin position="72"/>
        <end position="93"/>
    </location>
</feature>
<evidence type="ECO:0000256" key="2">
    <source>
        <dbReference type="SAM" id="Phobius"/>
    </source>
</evidence>
<feature type="region of interest" description="Disordered" evidence="1">
    <location>
        <begin position="1"/>
        <end position="26"/>
    </location>
</feature>
<proteinExistence type="predicted"/>
<protein>
    <recommendedName>
        <fullName evidence="5">Transmembrane protein</fullName>
    </recommendedName>
</protein>
<accession>A0ABN8LH07</accession>
<dbReference type="Gene3D" id="1.10.3350.20">
    <property type="entry name" value="Tmem141 protein family"/>
    <property type="match status" value="1"/>
</dbReference>
<feature type="compositionally biased region" description="Polar residues" evidence="1">
    <location>
        <begin position="1"/>
        <end position="14"/>
    </location>
</feature>
<keyword evidence="2" id="KW-0812">Transmembrane</keyword>
<evidence type="ECO:0008006" key="5">
    <source>
        <dbReference type="Google" id="ProtNLM"/>
    </source>
</evidence>
<name>A0ABN8LH07_9CNID</name>
<keyword evidence="2" id="KW-1133">Transmembrane helix</keyword>
<evidence type="ECO:0000313" key="4">
    <source>
        <dbReference type="Proteomes" id="UP001159427"/>
    </source>
</evidence>
<reference evidence="3 4" key="1">
    <citation type="submission" date="2022-05" db="EMBL/GenBank/DDBJ databases">
        <authorList>
            <consortium name="Genoscope - CEA"/>
            <person name="William W."/>
        </authorList>
    </citation>
    <scope>NUCLEOTIDE SEQUENCE [LARGE SCALE GENOMIC DNA]</scope>
</reference>
<feature type="transmembrane region" description="Helical" evidence="2">
    <location>
        <begin position="43"/>
        <end position="65"/>
    </location>
</feature>
<evidence type="ECO:0000313" key="3">
    <source>
        <dbReference type="EMBL" id="CAH3014845.1"/>
    </source>
</evidence>
<feature type="compositionally biased region" description="Basic and acidic residues" evidence="1">
    <location>
        <begin position="17"/>
        <end position="26"/>
    </location>
</feature>
<dbReference type="Proteomes" id="UP001159427">
    <property type="component" value="Unassembled WGS sequence"/>
</dbReference>
<keyword evidence="4" id="KW-1185">Reference proteome</keyword>
<dbReference type="InterPro" id="IPR038259">
    <property type="entry name" value="Tmem141_sf"/>
</dbReference>
<organism evidence="3 4">
    <name type="scientific">Porites evermanni</name>
    <dbReference type="NCBI Taxonomy" id="104178"/>
    <lineage>
        <taxon>Eukaryota</taxon>
        <taxon>Metazoa</taxon>
        <taxon>Cnidaria</taxon>
        <taxon>Anthozoa</taxon>
        <taxon>Hexacorallia</taxon>
        <taxon>Scleractinia</taxon>
        <taxon>Fungiina</taxon>
        <taxon>Poritidae</taxon>
        <taxon>Porites</taxon>
    </lineage>
</organism>
<keyword evidence="2" id="KW-0472">Membrane</keyword>
<gene>
    <name evidence="3" type="ORF">PEVE_00007512</name>
</gene>